<sequence length="43" mass="4835">MSRNILIIIVILLLIWITNSGNMPSLVDLGHKIAENLFPPVKH</sequence>
<proteinExistence type="predicted"/>
<reference evidence="1 2" key="1">
    <citation type="submission" date="2013-02" db="EMBL/GenBank/DDBJ databases">
        <title>The Genome Sequence of Acinetobacter calcoaceticus CIP 81.8.</title>
        <authorList>
            <consortium name="The Broad Institute Genome Sequencing Platform"/>
            <consortium name="The Broad Institute Genome Sequencing Center for Infectious Disease"/>
            <person name="Cerqueira G."/>
            <person name="Feldgarden M."/>
            <person name="Courvalin P."/>
            <person name="Perichon B."/>
            <person name="Grillot-Courvalin C."/>
            <person name="Clermont D."/>
            <person name="Rocha E."/>
            <person name="Yoon E.-J."/>
            <person name="Nemec A."/>
            <person name="Walker B."/>
            <person name="Young S.K."/>
            <person name="Zeng Q."/>
            <person name="Gargeya S."/>
            <person name="Fitzgerald M."/>
            <person name="Haas B."/>
            <person name="Abouelleil A."/>
            <person name="Alvarado L."/>
            <person name="Arachchi H.M."/>
            <person name="Berlin A.M."/>
            <person name="Chapman S.B."/>
            <person name="Dewar J."/>
            <person name="Goldberg J."/>
            <person name="Griggs A."/>
            <person name="Gujja S."/>
            <person name="Hansen M."/>
            <person name="Howarth C."/>
            <person name="Imamovic A."/>
            <person name="Larimer J."/>
            <person name="McCowan C."/>
            <person name="Murphy C."/>
            <person name="Neiman D."/>
            <person name="Pearson M."/>
            <person name="Priest M."/>
            <person name="Roberts A."/>
            <person name="Saif S."/>
            <person name="Shea T."/>
            <person name="Sisk P."/>
            <person name="Sykes S."/>
            <person name="Wortman J."/>
            <person name="Nusbaum C."/>
            <person name="Birren B."/>
        </authorList>
    </citation>
    <scope>NUCLEOTIDE SEQUENCE [LARGE SCALE GENOMIC DNA]</scope>
    <source>
        <strain evidence="1 2">CIP 81.8</strain>
    </source>
</reference>
<evidence type="ECO:0000313" key="1">
    <source>
        <dbReference type="EMBL" id="ENV99010.1"/>
    </source>
</evidence>
<keyword evidence="2" id="KW-1185">Reference proteome</keyword>
<name>A0ABN0K698_ACICA</name>
<dbReference type="EMBL" id="APQI01000004">
    <property type="protein sequence ID" value="ENV99010.1"/>
    <property type="molecule type" value="Genomic_DNA"/>
</dbReference>
<dbReference type="Proteomes" id="UP000013024">
    <property type="component" value="Unassembled WGS sequence"/>
</dbReference>
<comment type="caution">
    <text evidence="1">The sequence shown here is derived from an EMBL/GenBank/DDBJ whole genome shotgun (WGS) entry which is preliminary data.</text>
</comment>
<protein>
    <submittedName>
        <fullName evidence="1">Uncharacterized protein</fullName>
    </submittedName>
</protein>
<evidence type="ECO:0000313" key="2">
    <source>
        <dbReference type="Proteomes" id="UP000013024"/>
    </source>
</evidence>
<organism evidence="1 2">
    <name type="scientific">Acinetobacter calcoaceticus DSM 30006 = CIP 81.8</name>
    <dbReference type="NCBI Taxonomy" id="981331"/>
    <lineage>
        <taxon>Bacteria</taxon>
        <taxon>Pseudomonadati</taxon>
        <taxon>Pseudomonadota</taxon>
        <taxon>Gammaproteobacteria</taxon>
        <taxon>Moraxellales</taxon>
        <taxon>Moraxellaceae</taxon>
        <taxon>Acinetobacter</taxon>
        <taxon>Acinetobacter calcoaceticus/baumannii complex</taxon>
    </lineage>
</organism>
<accession>A0ABN0K698</accession>
<gene>
    <name evidence="1" type="ORF">F936_02093</name>
</gene>